<evidence type="ECO:0000313" key="5">
    <source>
        <dbReference type="Proteomes" id="UP000053512"/>
    </source>
</evidence>
<dbReference type="Pfam" id="PF10128">
    <property type="entry name" value="OpcA_G6PD_assem"/>
    <property type="match status" value="1"/>
</dbReference>
<feature type="domain" description="Glucose-6-phosphate dehydrogenase assembly protein OpcA C-terminal" evidence="3">
    <location>
        <begin position="166"/>
        <end position="296"/>
    </location>
</feature>
<accession>A0A0W8I989</accession>
<protein>
    <submittedName>
        <fullName evidence="4">OpcA protein</fullName>
    </submittedName>
</protein>
<dbReference type="AlphaFoldDB" id="A0A0W8I989"/>
<dbReference type="InterPro" id="IPR046802">
    <property type="entry name" value="OpcA_G6PD_C"/>
</dbReference>
<name>A0A0W8I989_KOCRO</name>
<dbReference type="InterPro" id="IPR004555">
    <property type="entry name" value="G6PDH_assembly_OpcA"/>
</dbReference>
<dbReference type="STRING" id="136273.GY22_02660"/>
<organism evidence="4 5">
    <name type="scientific">Kocuria rosea subsp. polaris</name>
    <dbReference type="NCBI Taxonomy" id="136273"/>
    <lineage>
        <taxon>Bacteria</taxon>
        <taxon>Bacillati</taxon>
        <taxon>Actinomycetota</taxon>
        <taxon>Actinomycetes</taxon>
        <taxon>Micrococcales</taxon>
        <taxon>Micrococcaceae</taxon>
        <taxon>Kocuria</taxon>
    </lineage>
</organism>
<evidence type="ECO:0000259" key="2">
    <source>
        <dbReference type="Pfam" id="PF10128"/>
    </source>
</evidence>
<sequence>MIVSMENTTTSAIDKKLNQLRDQHGVVTLGRVLTLVILAQAGHSEAALEAANFASHEHPCRILVHVSHSQAESTRLDAQLRMGGDAGASEVIVLHGYGELAEPTETLFSALLLPDAPIVAWWPHEVPPPSPHTSSIARIAHRRITDAARSDDAFETLAELSDRYVPGDTDLAWTRVTNWRIQLAAVLDQAEPAPVREVVVEGSGRSPSVVLLGTWLGTRLDAEVTFVNNAGPRRLDRVTLVRDDGEIVLERPGRTVAMLRQPGQPDQQIAMPVRDLNACIAEELRRLDPDEVYGEVITTGLRDVRVAQVVDTTGEHTPGAARFLAAHGGGRPALDRPQPPALENAADPVAELTGAAEAPPADPSVPTPGEERA</sequence>
<gene>
    <name evidence="4" type="ORF">AVL61_14865</name>
</gene>
<dbReference type="RefSeq" id="WP_058874533.1">
    <property type="nucleotide sequence ID" value="NZ_LQBK01000023.1"/>
</dbReference>
<feature type="domain" description="Glucose-6-phosphate dehydrogenase assembly protein OpcA N-terminal" evidence="2">
    <location>
        <begin position="51"/>
        <end position="160"/>
    </location>
</feature>
<evidence type="ECO:0000259" key="3">
    <source>
        <dbReference type="Pfam" id="PF20171"/>
    </source>
</evidence>
<comment type="caution">
    <text evidence="4">The sequence shown here is derived from an EMBL/GenBank/DDBJ whole genome shotgun (WGS) entry which is preliminary data.</text>
</comment>
<dbReference type="PANTHER" id="PTHR38658">
    <property type="entry name" value="OXPP CYCLE PROTEIN OPCA-RELATED"/>
    <property type="match status" value="1"/>
</dbReference>
<proteinExistence type="predicted"/>
<dbReference type="Proteomes" id="UP000053512">
    <property type="component" value="Unassembled WGS sequence"/>
</dbReference>
<dbReference type="EMBL" id="LQBK01000023">
    <property type="protein sequence ID" value="KUG56383.1"/>
    <property type="molecule type" value="Genomic_DNA"/>
</dbReference>
<reference evidence="5" key="1">
    <citation type="submission" date="2015-12" db="EMBL/GenBank/DDBJ databases">
        <authorList>
            <person name="Nair G.R."/>
            <person name="Kaur G."/>
            <person name="Mayilraj S."/>
        </authorList>
    </citation>
    <scope>NUCLEOTIDE SEQUENCE [LARGE SCALE GENOMIC DNA]</scope>
    <source>
        <strain evidence="5">CD08_4</strain>
    </source>
</reference>
<feature type="region of interest" description="Disordered" evidence="1">
    <location>
        <begin position="326"/>
        <end position="373"/>
    </location>
</feature>
<evidence type="ECO:0000313" key="4">
    <source>
        <dbReference type="EMBL" id="KUG56383.1"/>
    </source>
</evidence>
<evidence type="ECO:0000256" key="1">
    <source>
        <dbReference type="SAM" id="MobiDB-lite"/>
    </source>
</evidence>
<dbReference type="PANTHER" id="PTHR38658:SF1">
    <property type="entry name" value="OXPP CYCLE PROTEIN OPCA-RELATED"/>
    <property type="match status" value="1"/>
</dbReference>
<dbReference type="InterPro" id="IPR046801">
    <property type="entry name" value="OpcA_G6PD_N"/>
</dbReference>
<dbReference type="Pfam" id="PF20171">
    <property type="entry name" value="OpcA_G6PD_C"/>
    <property type="match status" value="1"/>
</dbReference>
<dbReference type="OrthoDB" id="128564at2"/>